<keyword evidence="7" id="KW-0812">Transmembrane</keyword>
<dbReference type="InterPro" id="IPR005467">
    <property type="entry name" value="His_kinase_dom"/>
</dbReference>
<dbReference type="PANTHER" id="PTHR45528">
    <property type="entry name" value="SENSOR HISTIDINE KINASE CPXA"/>
    <property type="match status" value="1"/>
</dbReference>
<comment type="catalytic activity">
    <reaction evidence="1">
        <text>ATP + protein L-histidine = ADP + protein N-phospho-L-histidine.</text>
        <dbReference type="EC" id="2.7.13.3"/>
    </reaction>
</comment>
<dbReference type="InterPro" id="IPR003594">
    <property type="entry name" value="HATPase_dom"/>
</dbReference>
<keyword evidence="13" id="KW-0472">Membrane</keyword>
<dbReference type="EMBL" id="JBEPMJ010000002">
    <property type="protein sequence ID" value="MET3749255.1"/>
    <property type="molecule type" value="Genomic_DNA"/>
</dbReference>
<dbReference type="SMART" id="SM00387">
    <property type="entry name" value="HATPase_c"/>
    <property type="match status" value="1"/>
</dbReference>
<evidence type="ECO:0000256" key="1">
    <source>
        <dbReference type="ARBA" id="ARBA00000085"/>
    </source>
</evidence>
<gene>
    <name evidence="15" type="ORF">ABID24_000478</name>
</gene>
<evidence type="ECO:0000256" key="8">
    <source>
        <dbReference type="ARBA" id="ARBA00022741"/>
    </source>
</evidence>
<dbReference type="CDD" id="cd00082">
    <property type="entry name" value="HisKA"/>
    <property type="match status" value="1"/>
</dbReference>
<keyword evidence="16" id="KW-1185">Reference proteome</keyword>
<name>A0ABV2LYG5_9FIRM</name>
<dbReference type="InterPro" id="IPR003661">
    <property type="entry name" value="HisK_dim/P_dom"/>
</dbReference>
<dbReference type="PROSITE" id="PS50109">
    <property type="entry name" value="HIS_KIN"/>
    <property type="match status" value="1"/>
</dbReference>
<evidence type="ECO:0000256" key="3">
    <source>
        <dbReference type="ARBA" id="ARBA00012438"/>
    </source>
</evidence>
<evidence type="ECO:0000256" key="6">
    <source>
        <dbReference type="ARBA" id="ARBA00022679"/>
    </source>
</evidence>
<evidence type="ECO:0000256" key="10">
    <source>
        <dbReference type="ARBA" id="ARBA00022840"/>
    </source>
</evidence>
<keyword evidence="8" id="KW-0547">Nucleotide-binding</keyword>
<dbReference type="SUPFAM" id="SSF47384">
    <property type="entry name" value="Homodimeric domain of signal transducing histidine kinase"/>
    <property type="match status" value="1"/>
</dbReference>
<dbReference type="InterPro" id="IPR050398">
    <property type="entry name" value="HssS/ArlS-like"/>
</dbReference>
<keyword evidence="5" id="KW-0597">Phosphoprotein</keyword>
<dbReference type="Proteomes" id="UP001549106">
    <property type="component" value="Unassembled WGS sequence"/>
</dbReference>
<comment type="subcellular location">
    <subcellularLocation>
        <location evidence="2">Cell membrane</location>
        <topology evidence="2">Multi-pass membrane protein</topology>
    </subcellularLocation>
</comment>
<sequence length="274" mass="31558">MWISKKEILELSEGIQKAIEGESFDPRDEKEGPWSIFKNDIYTLMNLEREQRSAAVEEKEHLSEYLSDISHQLKTPVSSILLMTELMEDAPKDKQKEFLFCIKKEVRHMEWLVTALLKMAKIDSMNVNFHKDKVQAGELLDLAMESIEIMLDIRNQTVRLKEDIPLVCDRKWTTEALINLLKNASECSQENSEILVDSGENPIYRWISVTDQGKGLKKDQLAGLFRRFEGTHKENGYGIGLPLALSIMRAQNGEIEVQPGMEKEGTTFVMKFYK</sequence>
<evidence type="ECO:0000313" key="16">
    <source>
        <dbReference type="Proteomes" id="UP001549106"/>
    </source>
</evidence>
<dbReference type="InterPro" id="IPR036097">
    <property type="entry name" value="HisK_dim/P_sf"/>
</dbReference>
<proteinExistence type="predicted"/>
<dbReference type="EC" id="2.7.13.3" evidence="3"/>
<reference evidence="15 16" key="1">
    <citation type="submission" date="2024-06" db="EMBL/GenBank/DDBJ databases">
        <title>Genomic Encyclopedia of Type Strains, Phase IV (KMG-IV): sequencing the most valuable type-strain genomes for metagenomic binning, comparative biology and taxonomic classification.</title>
        <authorList>
            <person name="Goeker M."/>
        </authorList>
    </citation>
    <scope>NUCLEOTIDE SEQUENCE [LARGE SCALE GENOMIC DNA]</scope>
    <source>
        <strain evidence="15 16">DSM 29492</strain>
    </source>
</reference>
<organism evidence="15 16">
    <name type="scientific">Blautia caecimuris</name>
    <dbReference type="NCBI Taxonomy" id="1796615"/>
    <lineage>
        <taxon>Bacteria</taxon>
        <taxon>Bacillati</taxon>
        <taxon>Bacillota</taxon>
        <taxon>Clostridia</taxon>
        <taxon>Lachnospirales</taxon>
        <taxon>Lachnospiraceae</taxon>
        <taxon>Blautia</taxon>
    </lineage>
</organism>
<evidence type="ECO:0000259" key="14">
    <source>
        <dbReference type="PROSITE" id="PS50109"/>
    </source>
</evidence>
<evidence type="ECO:0000256" key="2">
    <source>
        <dbReference type="ARBA" id="ARBA00004651"/>
    </source>
</evidence>
<comment type="caution">
    <text evidence="15">The sequence shown here is derived from an EMBL/GenBank/DDBJ whole genome shotgun (WGS) entry which is preliminary data.</text>
</comment>
<evidence type="ECO:0000256" key="13">
    <source>
        <dbReference type="ARBA" id="ARBA00023136"/>
    </source>
</evidence>
<evidence type="ECO:0000256" key="4">
    <source>
        <dbReference type="ARBA" id="ARBA00022475"/>
    </source>
</evidence>
<protein>
    <recommendedName>
        <fullName evidence="3">histidine kinase</fullName>
        <ecNumber evidence="3">2.7.13.3</ecNumber>
    </recommendedName>
</protein>
<evidence type="ECO:0000256" key="11">
    <source>
        <dbReference type="ARBA" id="ARBA00022989"/>
    </source>
</evidence>
<evidence type="ECO:0000256" key="7">
    <source>
        <dbReference type="ARBA" id="ARBA00022692"/>
    </source>
</evidence>
<dbReference type="PANTHER" id="PTHR45528:SF1">
    <property type="entry name" value="SENSOR HISTIDINE KINASE CPXA"/>
    <property type="match status" value="1"/>
</dbReference>
<keyword evidence="4" id="KW-1003">Cell membrane</keyword>
<evidence type="ECO:0000256" key="5">
    <source>
        <dbReference type="ARBA" id="ARBA00022553"/>
    </source>
</evidence>
<dbReference type="GO" id="GO:0016301">
    <property type="term" value="F:kinase activity"/>
    <property type="evidence" value="ECO:0007669"/>
    <property type="project" value="UniProtKB-KW"/>
</dbReference>
<keyword evidence="10" id="KW-0067">ATP-binding</keyword>
<dbReference type="Gene3D" id="3.30.565.10">
    <property type="entry name" value="Histidine kinase-like ATPase, C-terminal domain"/>
    <property type="match status" value="1"/>
</dbReference>
<dbReference type="RefSeq" id="WP_173752290.1">
    <property type="nucleotide sequence ID" value="NZ_BAABXP010000003.1"/>
</dbReference>
<keyword evidence="11" id="KW-1133">Transmembrane helix</keyword>
<dbReference type="SUPFAM" id="SSF55874">
    <property type="entry name" value="ATPase domain of HSP90 chaperone/DNA topoisomerase II/histidine kinase"/>
    <property type="match status" value="1"/>
</dbReference>
<evidence type="ECO:0000313" key="15">
    <source>
        <dbReference type="EMBL" id="MET3749255.1"/>
    </source>
</evidence>
<dbReference type="Pfam" id="PF00512">
    <property type="entry name" value="HisKA"/>
    <property type="match status" value="1"/>
</dbReference>
<dbReference type="SMART" id="SM00388">
    <property type="entry name" value="HisKA"/>
    <property type="match status" value="1"/>
</dbReference>
<keyword evidence="6" id="KW-0808">Transferase</keyword>
<evidence type="ECO:0000256" key="9">
    <source>
        <dbReference type="ARBA" id="ARBA00022777"/>
    </source>
</evidence>
<evidence type="ECO:0000256" key="12">
    <source>
        <dbReference type="ARBA" id="ARBA00023012"/>
    </source>
</evidence>
<dbReference type="Gene3D" id="1.10.287.130">
    <property type="match status" value="1"/>
</dbReference>
<feature type="domain" description="Histidine kinase" evidence="14">
    <location>
        <begin position="68"/>
        <end position="274"/>
    </location>
</feature>
<dbReference type="Pfam" id="PF02518">
    <property type="entry name" value="HATPase_c"/>
    <property type="match status" value="1"/>
</dbReference>
<keyword evidence="9 15" id="KW-0418">Kinase</keyword>
<accession>A0ABV2LYG5</accession>
<keyword evidence="12" id="KW-0902">Two-component regulatory system</keyword>
<dbReference type="InterPro" id="IPR036890">
    <property type="entry name" value="HATPase_C_sf"/>
</dbReference>